<comment type="caution">
    <text evidence="2">The sequence shown here is derived from an EMBL/GenBank/DDBJ whole genome shotgun (WGS) entry which is preliminary data.</text>
</comment>
<keyword evidence="3" id="KW-1185">Reference proteome</keyword>
<protein>
    <submittedName>
        <fullName evidence="2">Uridine kinase</fullName>
    </submittedName>
</protein>
<name>A0A316GMA8_9RHOB</name>
<proteinExistence type="predicted"/>
<evidence type="ECO:0000313" key="2">
    <source>
        <dbReference type="EMBL" id="PWK62307.1"/>
    </source>
</evidence>
<keyword evidence="2" id="KW-0808">Transferase</keyword>
<dbReference type="Proteomes" id="UP000245708">
    <property type="component" value="Unassembled WGS sequence"/>
</dbReference>
<evidence type="ECO:0000259" key="1">
    <source>
        <dbReference type="Pfam" id="PF00485"/>
    </source>
</evidence>
<accession>A0A316GMA8</accession>
<dbReference type="InterPro" id="IPR027417">
    <property type="entry name" value="P-loop_NTPase"/>
</dbReference>
<evidence type="ECO:0000313" key="3">
    <source>
        <dbReference type="Proteomes" id="UP000245708"/>
    </source>
</evidence>
<dbReference type="InterPro" id="IPR006083">
    <property type="entry name" value="PRK/URK"/>
</dbReference>
<organism evidence="2 3">
    <name type="scientific">Roseicyclus mahoneyensis</name>
    <dbReference type="NCBI Taxonomy" id="164332"/>
    <lineage>
        <taxon>Bacteria</taxon>
        <taxon>Pseudomonadati</taxon>
        <taxon>Pseudomonadota</taxon>
        <taxon>Alphaproteobacteria</taxon>
        <taxon>Rhodobacterales</taxon>
        <taxon>Roseobacteraceae</taxon>
        <taxon>Roseicyclus</taxon>
    </lineage>
</organism>
<dbReference type="GO" id="GO:0005524">
    <property type="term" value="F:ATP binding"/>
    <property type="evidence" value="ECO:0007669"/>
    <property type="project" value="InterPro"/>
</dbReference>
<reference evidence="2 3" key="1">
    <citation type="submission" date="2018-05" db="EMBL/GenBank/DDBJ databases">
        <title>Genomic Encyclopedia of Type Strains, Phase IV (KMG-IV): sequencing the most valuable type-strain genomes for metagenomic binning, comparative biology and taxonomic classification.</title>
        <authorList>
            <person name="Goeker M."/>
        </authorList>
    </citation>
    <scope>NUCLEOTIDE SEQUENCE [LARGE SCALE GENOMIC DNA]</scope>
    <source>
        <strain evidence="2 3">DSM 16097</strain>
    </source>
</reference>
<dbReference type="AlphaFoldDB" id="A0A316GMA8"/>
<gene>
    <name evidence="2" type="ORF">C7455_101333</name>
</gene>
<sequence>MAVDVEKVRTLADHVIGLPSRAIVAIDGVDGAGKTTFADSLAALLTECGRPILRAGVDGFHNPADVRYARGRRDPTGYFLDSYDYPALIEHLIIPFRRGDSHVLTAIFDHRRDAADRSGQIVPPGALLILDGIFLHRDELSDLWDFSVFLSVPFDVSFERMARRDGCDPDPKAPANARYLEGQLLYHAQCMPETRADLVIEDW</sequence>
<dbReference type="GO" id="GO:0016301">
    <property type="term" value="F:kinase activity"/>
    <property type="evidence" value="ECO:0007669"/>
    <property type="project" value="UniProtKB-KW"/>
</dbReference>
<keyword evidence="2" id="KW-0418">Kinase</keyword>
<dbReference type="EMBL" id="QGGW01000001">
    <property type="protein sequence ID" value="PWK62307.1"/>
    <property type="molecule type" value="Genomic_DNA"/>
</dbReference>
<feature type="domain" description="Phosphoribulokinase/uridine kinase" evidence="1">
    <location>
        <begin position="23"/>
        <end position="165"/>
    </location>
</feature>
<dbReference type="SUPFAM" id="SSF52540">
    <property type="entry name" value="P-loop containing nucleoside triphosphate hydrolases"/>
    <property type="match status" value="1"/>
</dbReference>
<dbReference type="OrthoDB" id="572586at2"/>
<dbReference type="Gene3D" id="3.40.50.300">
    <property type="entry name" value="P-loop containing nucleotide triphosphate hydrolases"/>
    <property type="match status" value="1"/>
</dbReference>
<dbReference type="Pfam" id="PF00485">
    <property type="entry name" value="PRK"/>
    <property type="match status" value="1"/>
</dbReference>